<dbReference type="CDD" id="cd01185">
    <property type="entry name" value="INTN1_C_like"/>
    <property type="match status" value="1"/>
</dbReference>
<reference evidence="5" key="1">
    <citation type="submission" date="2019-03" db="EMBL/GenBank/DDBJ databases">
        <title>Single cell metagenomics reveals metabolic interactions within the superorganism composed of flagellate Streblomastix strix and complex community of Bacteroidetes bacteria on its surface.</title>
        <authorList>
            <person name="Treitli S.C."/>
            <person name="Kolisko M."/>
            <person name="Husnik F."/>
            <person name="Keeling P."/>
            <person name="Hampl V."/>
        </authorList>
    </citation>
    <scope>NUCLEOTIDE SEQUENCE</scope>
    <source>
        <strain evidence="5">STM</strain>
    </source>
</reference>
<dbReference type="SUPFAM" id="SSF56349">
    <property type="entry name" value="DNA breaking-rejoining enzymes"/>
    <property type="match status" value="1"/>
</dbReference>
<keyword evidence="2" id="KW-0238">DNA-binding</keyword>
<evidence type="ECO:0000256" key="1">
    <source>
        <dbReference type="ARBA" id="ARBA00008857"/>
    </source>
</evidence>
<dbReference type="InterPro" id="IPR011010">
    <property type="entry name" value="DNA_brk_join_enz"/>
</dbReference>
<accession>A0A5J4QB52</accession>
<dbReference type="InterPro" id="IPR010998">
    <property type="entry name" value="Integrase_recombinase_N"/>
</dbReference>
<protein>
    <submittedName>
        <fullName evidence="5">Tyrosine recombinase XerC</fullName>
    </submittedName>
</protein>
<dbReference type="Pfam" id="PF13102">
    <property type="entry name" value="Phage_int_SAM_5"/>
    <property type="match status" value="1"/>
</dbReference>
<feature type="domain" description="Tyr recombinase" evidence="4">
    <location>
        <begin position="206"/>
        <end position="386"/>
    </location>
</feature>
<dbReference type="EMBL" id="SNRY01004215">
    <property type="protein sequence ID" value="KAA6318359.1"/>
    <property type="molecule type" value="Genomic_DNA"/>
</dbReference>
<name>A0A5J4QB52_9ZZZZ</name>
<dbReference type="InterPro" id="IPR002104">
    <property type="entry name" value="Integrase_catalytic"/>
</dbReference>
<keyword evidence="3" id="KW-0233">DNA recombination</keyword>
<dbReference type="Gene3D" id="1.10.443.10">
    <property type="entry name" value="Intergrase catalytic core"/>
    <property type="match status" value="1"/>
</dbReference>
<dbReference type="Pfam" id="PF17293">
    <property type="entry name" value="Arm-DNA-bind_5"/>
    <property type="match status" value="1"/>
</dbReference>
<proteinExistence type="inferred from homology"/>
<dbReference type="InterPro" id="IPR013762">
    <property type="entry name" value="Integrase-like_cat_sf"/>
</dbReference>
<evidence type="ECO:0000256" key="3">
    <source>
        <dbReference type="ARBA" id="ARBA00023172"/>
    </source>
</evidence>
<dbReference type="GO" id="GO:0003677">
    <property type="term" value="F:DNA binding"/>
    <property type="evidence" value="ECO:0007669"/>
    <property type="project" value="UniProtKB-KW"/>
</dbReference>
<dbReference type="InterPro" id="IPR035386">
    <property type="entry name" value="Arm-DNA-bind_5"/>
</dbReference>
<sequence>MKATIKIELRKDFVTKDGRQMLCLRYTAHRRSTLISLNISIPPKYWNSKTQTISTRDPHCQFYNKVIHEVYHKADSILMDSFFNPLPLPDFLNKLKDKNLGNTDFYVFIEDEIELLKASRAEGTISNHNKLINTMKKWKPTLAFDEITLEYIQRFHNYELECGNILSTIHKKHANFKFLIGLAVDKEKIAKNPYEKFEIKKSIKAQNNDVLTEEEIKKLQSAYDAGTYKAGKQEVLREFLFSCYTSLSYAEFDTLTYSDLKPIRLSNGQTYHLITNERTKTSMTYKIPIVSPTVMNLLGTGEPVQKIFTPLTNQPTNRYLKEIMADLKIEKTMTFHRARHTFRTIAARKGIRDTIAERVMGHAEGNDIKDIYTHLHDEDIVMEMVEKWVV</sequence>
<dbReference type="Pfam" id="PF00589">
    <property type="entry name" value="Phage_integrase"/>
    <property type="match status" value="1"/>
</dbReference>
<organism evidence="5">
    <name type="scientific">termite gut metagenome</name>
    <dbReference type="NCBI Taxonomy" id="433724"/>
    <lineage>
        <taxon>unclassified sequences</taxon>
        <taxon>metagenomes</taxon>
        <taxon>organismal metagenomes</taxon>
    </lineage>
</organism>
<evidence type="ECO:0000259" key="4">
    <source>
        <dbReference type="PROSITE" id="PS51898"/>
    </source>
</evidence>
<dbReference type="GO" id="GO:0015074">
    <property type="term" value="P:DNA integration"/>
    <property type="evidence" value="ECO:0007669"/>
    <property type="project" value="InterPro"/>
</dbReference>
<evidence type="ECO:0000256" key="2">
    <source>
        <dbReference type="ARBA" id="ARBA00023125"/>
    </source>
</evidence>
<dbReference type="AlphaFoldDB" id="A0A5J4QB52"/>
<dbReference type="Gene3D" id="1.10.150.130">
    <property type="match status" value="1"/>
</dbReference>
<dbReference type="InterPro" id="IPR025269">
    <property type="entry name" value="SAM-like_dom"/>
</dbReference>
<dbReference type="PROSITE" id="PS51898">
    <property type="entry name" value="TYR_RECOMBINASE"/>
    <property type="match status" value="1"/>
</dbReference>
<dbReference type="InterPro" id="IPR050090">
    <property type="entry name" value="Tyrosine_recombinase_XerCD"/>
</dbReference>
<gene>
    <name evidence="5" type="ORF">EZS27_031618</name>
</gene>
<comment type="similarity">
    <text evidence="1">Belongs to the 'phage' integrase family.</text>
</comment>
<dbReference type="PANTHER" id="PTHR30349">
    <property type="entry name" value="PHAGE INTEGRASE-RELATED"/>
    <property type="match status" value="1"/>
</dbReference>
<evidence type="ECO:0000313" key="5">
    <source>
        <dbReference type="EMBL" id="KAA6318359.1"/>
    </source>
</evidence>
<comment type="caution">
    <text evidence="5">The sequence shown here is derived from an EMBL/GenBank/DDBJ whole genome shotgun (WGS) entry which is preliminary data.</text>
</comment>
<dbReference type="PANTHER" id="PTHR30349:SF64">
    <property type="entry name" value="PROPHAGE INTEGRASE INTD-RELATED"/>
    <property type="match status" value="1"/>
</dbReference>
<dbReference type="GO" id="GO:0006310">
    <property type="term" value="P:DNA recombination"/>
    <property type="evidence" value="ECO:0007669"/>
    <property type="project" value="UniProtKB-KW"/>
</dbReference>